<sequence length="160" mass="19062">MFIKWSLQCPDLRLFFLKWQLHKLSQGIRPLYPLNVPRFAPRDTKLAKCGIKFHWISFQTLQDQVYHKRVGLGVNFNYDVLFRYSFVIAYDATMHLHAKLAKELLSLNTTQIELQAVQRHPEIGFEADQRYQTLRVLGAKHYGVKVWRLQKTKVQRISYR</sequence>
<dbReference type="AlphaFoldDB" id="A0AAN1EZC7"/>
<gene>
    <name evidence="1" type="ORF">BGL52_09295</name>
</gene>
<evidence type="ECO:0000313" key="2">
    <source>
        <dbReference type="Proteomes" id="UP000195609"/>
    </source>
</evidence>
<reference evidence="1 2" key="1">
    <citation type="journal article" date="2017" name="Front. Immunol.">
        <title>Complete Genome Sequence of Lactobacillus casei LC5, a Potential Probiotics for Atopic Dermatitis.</title>
        <authorList>
            <person name="Kang J."/>
            <person name="Chung W.H."/>
            <person name="Lim T.J."/>
            <person name="Whon T.W."/>
            <person name="Lim S."/>
            <person name="Nam Y.D."/>
        </authorList>
    </citation>
    <scope>NUCLEOTIDE SEQUENCE [LARGE SCALE GENOMIC DNA]</scope>
    <source>
        <strain evidence="1 2">LC5</strain>
    </source>
</reference>
<accession>A0AAN1EZC7</accession>
<dbReference type="Proteomes" id="UP000195609">
    <property type="component" value="Chromosome"/>
</dbReference>
<name>A0AAN1EZC7_LACCA</name>
<protein>
    <submittedName>
        <fullName evidence="1">Uncharacterized protein</fullName>
    </submittedName>
</protein>
<dbReference type="EMBL" id="CP017065">
    <property type="protein sequence ID" value="ARY91935.1"/>
    <property type="molecule type" value="Genomic_DNA"/>
</dbReference>
<organism evidence="1 2">
    <name type="scientific">Lacticaseibacillus casei</name>
    <name type="common">Lactobacillus casei</name>
    <dbReference type="NCBI Taxonomy" id="1582"/>
    <lineage>
        <taxon>Bacteria</taxon>
        <taxon>Bacillati</taxon>
        <taxon>Bacillota</taxon>
        <taxon>Bacilli</taxon>
        <taxon>Lactobacillales</taxon>
        <taxon>Lactobacillaceae</taxon>
        <taxon>Lacticaseibacillus</taxon>
    </lineage>
</organism>
<evidence type="ECO:0000313" key="1">
    <source>
        <dbReference type="EMBL" id="ARY91935.1"/>
    </source>
</evidence>
<proteinExistence type="predicted"/>